<reference evidence="2 3" key="1">
    <citation type="journal article" date="2010" name="Genome Biol. Evol.">
        <title>The sequence of a 1.8-mb bacterial linear plasmid reveals a rich evolutionary reservoir of secondary metabolic pathways.</title>
        <authorList>
            <person name="Medema M.H."/>
            <person name="Trefzer A."/>
            <person name="Kovalchuk A."/>
            <person name="van den Berg M."/>
            <person name="Mueller U."/>
            <person name="Heijne W."/>
            <person name="Wu L."/>
            <person name="Alam M.T."/>
            <person name="Ronning C.M."/>
            <person name="Nierman W.C."/>
            <person name="Bovenberg R.A.L."/>
            <person name="Breitling R."/>
            <person name="Takano E."/>
        </authorList>
    </citation>
    <scope>NUCLEOTIDE SEQUENCE [LARGE SCALE GENOMIC DNA]</scope>
    <source>
        <strain evidence="3">ATCC 27064 / DSM 738 / JCM 4710 / NBRC 13307 / NCIMB 12785 / NRRL 3585 / VKM Ac-602</strain>
    </source>
</reference>
<accession>E2Q689</accession>
<dbReference type="EMBL" id="CM000913">
    <property type="protein sequence ID" value="EFG07213.1"/>
    <property type="molecule type" value="Genomic_DNA"/>
</dbReference>
<dbReference type="AlphaFoldDB" id="E2Q689"/>
<sequence>MSPTARVAAGAGLHPHEERHLWHTSRRRQSPHADASSKKGTT</sequence>
<feature type="region of interest" description="Disordered" evidence="1">
    <location>
        <begin position="1"/>
        <end position="42"/>
    </location>
</feature>
<protein>
    <submittedName>
        <fullName evidence="2">Uncharacterized protein</fullName>
    </submittedName>
</protein>
<organism evidence="2 3">
    <name type="scientific">Streptomyces clavuligerus</name>
    <dbReference type="NCBI Taxonomy" id="1901"/>
    <lineage>
        <taxon>Bacteria</taxon>
        <taxon>Bacillati</taxon>
        <taxon>Actinomycetota</taxon>
        <taxon>Actinomycetes</taxon>
        <taxon>Kitasatosporales</taxon>
        <taxon>Streptomycetaceae</taxon>
        <taxon>Streptomyces</taxon>
    </lineage>
</organism>
<evidence type="ECO:0000313" key="2">
    <source>
        <dbReference type="EMBL" id="EFG07213.1"/>
    </source>
</evidence>
<gene>
    <name evidence="2" type="ORF">SCLAV_2140</name>
</gene>
<keyword evidence="3" id="KW-1185">Reference proteome</keyword>
<proteinExistence type="predicted"/>
<dbReference type="Proteomes" id="UP000002357">
    <property type="component" value="Chromosome"/>
</dbReference>
<name>E2Q689_STRCL</name>
<evidence type="ECO:0000256" key="1">
    <source>
        <dbReference type="SAM" id="MobiDB-lite"/>
    </source>
</evidence>
<evidence type="ECO:0000313" key="3">
    <source>
        <dbReference type="Proteomes" id="UP000002357"/>
    </source>
</evidence>